<dbReference type="InterPro" id="IPR025980">
    <property type="entry name" value="ATP-Sase_PUA-like_dom"/>
</dbReference>
<name>A0A451B3R0_9GAMM</name>
<gene>
    <name evidence="3" type="ORF">BECKUNK1418G_GA0071005_11563</name>
    <name evidence="4" type="ORF">BECKUNK1418H_GA0071006_11493</name>
</gene>
<sequence>MSALGSESLHYPAHALSPRQACDLELILNGGFSPLAGFMDRRNYERILDGMRLVDGSVWPIPIALDVPESLAERLEAGGRLALQDDEGFTLAVLDAQEIWQPDKRREAEAVYGTSSKEHPGVRALFEDVHDHYVGGRIGIQLPMHPDYEELRNTPAELRRSFGKLGWWRIVGFHSFAWIRRIRARCSGSGDLFVSVAGGVLGPGSIFGQ</sequence>
<dbReference type="InterPro" id="IPR015947">
    <property type="entry name" value="PUA-like_sf"/>
</dbReference>
<dbReference type="PANTHER" id="PTHR42700:SF1">
    <property type="entry name" value="SULFATE ADENYLYLTRANSFERASE"/>
    <property type="match status" value="1"/>
</dbReference>
<dbReference type="AlphaFoldDB" id="A0A451B3R0"/>
<dbReference type="GO" id="GO:0010134">
    <property type="term" value="P:sulfate assimilation via adenylyl sulfate reduction"/>
    <property type="evidence" value="ECO:0007669"/>
    <property type="project" value="TreeGrafter"/>
</dbReference>
<dbReference type="GO" id="GO:0004781">
    <property type="term" value="F:sulfate adenylyltransferase (ATP) activity"/>
    <property type="evidence" value="ECO:0007669"/>
    <property type="project" value="TreeGrafter"/>
</dbReference>
<evidence type="ECO:0000313" key="4">
    <source>
        <dbReference type="EMBL" id="VFK72919.1"/>
    </source>
</evidence>
<dbReference type="Pfam" id="PF14306">
    <property type="entry name" value="PUA_2"/>
    <property type="match status" value="1"/>
</dbReference>
<proteinExistence type="predicted"/>
<dbReference type="SUPFAM" id="SSF88697">
    <property type="entry name" value="PUA domain-like"/>
    <property type="match status" value="1"/>
</dbReference>
<feature type="domain" description="ATP-sulfurylase PUA-like" evidence="2">
    <location>
        <begin position="6"/>
        <end position="138"/>
    </location>
</feature>
<evidence type="ECO:0000259" key="2">
    <source>
        <dbReference type="Pfam" id="PF14306"/>
    </source>
</evidence>
<accession>A0A451B3R0</accession>
<dbReference type="GO" id="GO:0019379">
    <property type="term" value="P:sulfate assimilation, phosphoadenylyl sulfate reduction by phosphoadenylyl-sulfate reductase (thioredoxin)"/>
    <property type="evidence" value="ECO:0007669"/>
    <property type="project" value="TreeGrafter"/>
</dbReference>
<keyword evidence="1" id="KW-0808">Transferase</keyword>
<dbReference type="EMBL" id="CAADFZ010000156">
    <property type="protein sequence ID" value="VFK67674.1"/>
    <property type="molecule type" value="Genomic_DNA"/>
</dbReference>
<dbReference type="EMBL" id="CAADGD010000149">
    <property type="protein sequence ID" value="VFK72919.1"/>
    <property type="molecule type" value="Genomic_DNA"/>
</dbReference>
<evidence type="ECO:0000256" key="1">
    <source>
        <dbReference type="ARBA" id="ARBA00022679"/>
    </source>
</evidence>
<dbReference type="Gene3D" id="3.10.400.10">
    <property type="entry name" value="Sulfate adenylyltransferase"/>
    <property type="match status" value="1"/>
</dbReference>
<dbReference type="GO" id="GO:0005737">
    <property type="term" value="C:cytoplasm"/>
    <property type="evidence" value="ECO:0007669"/>
    <property type="project" value="TreeGrafter"/>
</dbReference>
<reference evidence="4" key="1">
    <citation type="submission" date="2019-02" db="EMBL/GenBank/DDBJ databases">
        <authorList>
            <person name="Gruber-Vodicka R. H."/>
            <person name="Seah K. B. B."/>
        </authorList>
    </citation>
    <scope>NUCLEOTIDE SEQUENCE</scope>
    <source>
        <strain evidence="4">BECK_BY19</strain>
        <strain evidence="3">BECK_BY8</strain>
    </source>
</reference>
<organism evidence="4">
    <name type="scientific">Candidatus Kentrum sp. UNK</name>
    <dbReference type="NCBI Taxonomy" id="2126344"/>
    <lineage>
        <taxon>Bacteria</taxon>
        <taxon>Pseudomonadati</taxon>
        <taxon>Pseudomonadota</taxon>
        <taxon>Gammaproteobacteria</taxon>
        <taxon>Candidatus Kentrum</taxon>
    </lineage>
</organism>
<dbReference type="InterPro" id="IPR050512">
    <property type="entry name" value="Sulf_AdTrans/APS_kinase"/>
</dbReference>
<dbReference type="PANTHER" id="PTHR42700">
    <property type="entry name" value="SULFATE ADENYLYLTRANSFERASE"/>
    <property type="match status" value="1"/>
</dbReference>
<evidence type="ECO:0000313" key="3">
    <source>
        <dbReference type="EMBL" id="VFK67674.1"/>
    </source>
</evidence>
<protein>
    <submittedName>
        <fullName evidence="4">PUA-like domain-containing protein</fullName>
    </submittedName>
</protein>